<dbReference type="EMBL" id="SDMP01000005">
    <property type="protein sequence ID" value="RYR56190.1"/>
    <property type="molecule type" value="Genomic_DNA"/>
</dbReference>
<evidence type="ECO:0000313" key="3">
    <source>
        <dbReference type="Proteomes" id="UP000289738"/>
    </source>
</evidence>
<comment type="caution">
    <text evidence="2">The sequence shown here is derived from an EMBL/GenBank/DDBJ whole genome shotgun (WGS) entry which is preliminary data.</text>
</comment>
<reference evidence="2 3" key="1">
    <citation type="submission" date="2019-01" db="EMBL/GenBank/DDBJ databases">
        <title>Sequencing of cultivated peanut Arachis hypogaea provides insights into genome evolution and oil improvement.</title>
        <authorList>
            <person name="Chen X."/>
        </authorList>
    </citation>
    <scope>NUCLEOTIDE SEQUENCE [LARGE SCALE GENOMIC DNA]</scope>
    <source>
        <strain evidence="3">cv. Fuhuasheng</strain>
        <tissue evidence="2">Leaves</tissue>
    </source>
</reference>
<keyword evidence="1" id="KW-0732">Signal</keyword>
<feature type="signal peptide" evidence="1">
    <location>
        <begin position="1"/>
        <end position="22"/>
    </location>
</feature>
<feature type="chain" id="PRO_5019068189" evidence="1">
    <location>
        <begin position="23"/>
        <end position="93"/>
    </location>
</feature>
<dbReference type="Proteomes" id="UP000289738">
    <property type="component" value="Chromosome A05"/>
</dbReference>
<keyword evidence="3" id="KW-1185">Reference proteome</keyword>
<dbReference type="AlphaFoldDB" id="A0A445CZ42"/>
<evidence type="ECO:0000256" key="1">
    <source>
        <dbReference type="SAM" id="SignalP"/>
    </source>
</evidence>
<proteinExistence type="predicted"/>
<evidence type="ECO:0000313" key="2">
    <source>
        <dbReference type="EMBL" id="RYR56190.1"/>
    </source>
</evidence>
<name>A0A445CZ42_ARAHY</name>
<sequence length="93" mass="10469">MASASLLLTLSTLSLLLSPSFSDSRKELREKEGLLLLKKENASSHYMLGLGHSVNPNGIDPTRVVQISWQPRSGTFYSLQLFLHLKHCHFFMP</sequence>
<organism evidence="2 3">
    <name type="scientific">Arachis hypogaea</name>
    <name type="common">Peanut</name>
    <dbReference type="NCBI Taxonomy" id="3818"/>
    <lineage>
        <taxon>Eukaryota</taxon>
        <taxon>Viridiplantae</taxon>
        <taxon>Streptophyta</taxon>
        <taxon>Embryophyta</taxon>
        <taxon>Tracheophyta</taxon>
        <taxon>Spermatophyta</taxon>
        <taxon>Magnoliopsida</taxon>
        <taxon>eudicotyledons</taxon>
        <taxon>Gunneridae</taxon>
        <taxon>Pentapetalae</taxon>
        <taxon>rosids</taxon>
        <taxon>fabids</taxon>
        <taxon>Fabales</taxon>
        <taxon>Fabaceae</taxon>
        <taxon>Papilionoideae</taxon>
        <taxon>50 kb inversion clade</taxon>
        <taxon>dalbergioids sensu lato</taxon>
        <taxon>Dalbergieae</taxon>
        <taxon>Pterocarpus clade</taxon>
        <taxon>Arachis</taxon>
    </lineage>
</organism>
<protein>
    <submittedName>
        <fullName evidence="2">Uncharacterized protein</fullName>
    </submittedName>
</protein>
<gene>
    <name evidence="2" type="ORF">Ahy_A05g021952</name>
</gene>
<accession>A0A445CZ42</accession>